<reference evidence="2 3" key="1">
    <citation type="submission" date="2024-04" db="EMBL/GenBank/DDBJ databases">
        <authorList>
            <person name="Cremers G."/>
        </authorList>
    </citation>
    <scope>NUCLEOTIDE SEQUENCE [LARGE SCALE GENOMIC DNA]</scope>
    <source>
        <strain evidence="2">MeCH1-AG</strain>
    </source>
</reference>
<evidence type="ECO:0000256" key="1">
    <source>
        <dbReference type="SAM" id="Phobius"/>
    </source>
</evidence>
<keyword evidence="1" id="KW-1133">Transmembrane helix</keyword>
<feature type="transmembrane region" description="Helical" evidence="1">
    <location>
        <begin position="54"/>
        <end position="75"/>
    </location>
</feature>
<dbReference type="EMBL" id="OZ026884">
    <property type="protein sequence ID" value="CAL1241349.1"/>
    <property type="molecule type" value="Genomic_DNA"/>
</dbReference>
<sequence>MEQASVPRARQWFKTLVNDFLIGTLTVLPAVIVIWIVTFLADLILSAVFGIREYVGNTAVTLAAFAGAFGLLTYIGHTVHRRGSLFLVMIDHVIDRIPFLNTVYRVSQGLIDLFRGHRDSGREVVYVEYPRAGMWLPAYLTNREGEYCVLFIPTSPNPTNGFTVIVHQSQVVRSGLDLAEATRFIISLGVEFPKAREVSGLPR</sequence>
<dbReference type="PANTHER" id="PTHR31876">
    <property type="entry name" value="COV-LIKE PROTEIN 1"/>
    <property type="match status" value="1"/>
</dbReference>
<feature type="transmembrane region" description="Helical" evidence="1">
    <location>
        <begin position="20"/>
        <end position="48"/>
    </location>
</feature>
<dbReference type="Proteomes" id="UP001497493">
    <property type="component" value="Chromosome"/>
</dbReference>
<evidence type="ECO:0000313" key="3">
    <source>
        <dbReference type="Proteomes" id="UP001497493"/>
    </source>
</evidence>
<organism evidence="2 3">
    <name type="scientific">Candidatus Methylocalor cossyra</name>
    <dbReference type="NCBI Taxonomy" id="3108543"/>
    <lineage>
        <taxon>Bacteria</taxon>
        <taxon>Pseudomonadati</taxon>
        <taxon>Pseudomonadota</taxon>
        <taxon>Gammaproteobacteria</taxon>
        <taxon>Methylococcales</taxon>
        <taxon>Methylococcaceae</taxon>
        <taxon>Candidatus Methylocalor</taxon>
    </lineage>
</organism>
<proteinExistence type="predicted"/>
<keyword evidence="1" id="KW-0472">Membrane</keyword>
<name>A0ABM9NL34_9GAMM</name>
<protein>
    <submittedName>
        <fullName evidence="2">Membrane protein</fullName>
    </submittedName>
</protein>
<keyword evidence="1" id="KW-0812">Transmembrane</keyword>
<keyword evidence="3" id="KW-1185">Reference proteome</keyword>
<gene>
    <name evidence="2" type="ORF">MECH1_V1_2573</name>
</gene>
<dbReference type="RefSeq" id="WP_348757874.1">
    <property type="nucleotide sequence ID" value="NZ_OZ026884.1"/>
</dbReference>
<dbReference type="InterPro" id="IPR007462">
    <property type="entry name" value="COV1-like"/>
</dbReference>
<dbReference type="Pfam" id="PF04367">
    <property type="entry name" value="DUF502"/>
    <property type="match status" value="1"/>
</dbReference>
<dbReference type="PANTHER" id="PTHR31876:SF26">
    <property type="entry name" value="PROTEIN LIKE COV 2"/>
    <property type="match status" value="1"/>
</dbReference>
<evidence type="ECO:0000313" key="2">
    <source>
        <dbReference type="EMBL" id="CAL1241349.1"/>
    </source>
</evidence>
<accession>A0ABM9NL34</accession>